<evidence type="ECO:0000256" key="7">
    <source>
        <dbReference type="ARBA" id="ARBA00047942"/>
    </source>
</evidence>
<dbReference type="CDD" id="cd02440">
    <property type="entry name" value="AdoMet_MTases"/>
    <property type="match status" value="1"/>
</dbReference>
<dbReference type="InterPro" id="IPR029063">
    <property type="entry name" value="SAM-dependent_MTases_sf"/>
</dbReference>
<dbReference type="Pfam" id="PF02384">
    <property type="entry name" value="N6_Mtase"/>
    <property type="match status" value="1"/>
</dbReference>
<gene>
    <name evidence="10" type="ORF">BN8_04842</name>
</gene>
<dbReference type="GO" id="GO:0032259">
    <property type="term" value="P:methylation"/>
    <property type="evidence" value="ECO:0007669"/>
    <property type="project" value="UniProtKB-KW"/>
</dbReference>
<dbReference type="InterPro" id="IPR003356">
    <property type="entry name" value="DNA_methylase_A-5"/>
</dbReference>
<dbReference type="GO" id="GO:0008170">
    <property type="term" value="F:N-methyltransferase activity"/>
    <property type="evidence" value="ECO:0007669"/>
    <property type="project" value="InterPro"/>
</dbReference>
<evidence type="ECO:0000259" key="8">
    <source>
        <dbReference type="Pfam" id="PF02384"/>
    </source>
</evidence>
<dbReference type="REBASE" id="51689">
    <property type="entry name" value="M.FliBUZ3ORF4842P"/>
</dbReference>
<accession>I2GNU7</accession>
<sequence>MANHQEHSNFIWQIADLLRGPYRPPQYERVMLPMTVLRRFDCVLQSTKESVLAKYETYHERFDGEALDAMLNKISGQQFHNHSPLNFEKLRGAPNSIAKDLVSYINGFSANVRRIFEYFEFEKEIEKMDEANILYLVVTRFSIVDLHPGHVSNIEMGLLFENLIRRFNELANETAGDHFTPREVIRLMIDLLFMHDDALLTKPGTVRRMLDPTCGTGGMLAEAQRYIKDHHPQAKLYAYGQDYNKRAFATAASDMLIKEVSHNGMGENIKYGDSLSNDLKDGDQFPNATFDYLIANPPFGVDWKKQQKEIIREHEKLGFAGRFGAGLPRVNDGALLFLQHMISKFEPVDEANQRYGSRLAVVFSGSPLFTGGAGSGESNIRKWIIENDWLEAVVALPEQMFYNTGIGTYIWIVTNRKKPWRQGKIQLFDARETYVPMRRSLGNKRRKIGDKNEGEPDQIGSIVREYERFQTSTVSKIFDKEDFGYTRVTVERPLRLRYQMTYDDKARFLDACPWLLDDIQEIDKKLGREPQFDWNAVEESIRRLLKNRGSKWKATEWKLFRDVFTTKDPAAEAVRKGKNEFEPDADLRDFENIPLKQDIDGYFAREVYPHVPDAWMDRTKDKVGYEINFNRYFFKYEPPKELSVIDDKLKKAEEQILKLLKEVVR</sequence>
<reference evidence="10 11" key="1">
    <citation type="journal article" date="2012" name="J. Bacteriol.">
        <title>Genome Sequence of the Filamentous Bacterium Fibrisoma limi BUZ 3T.</title>
        <authorList>
            <person name="Filippini M."/>
            <person name="Qi W."/>
            <person name="Jaenicke S."/>
            <person name="Goesmann A."/>
            <person name="Smits T.H."/>
            <person name="Bagheri H.C."/>
        </authorList>
    </citation>
    <scope>NUCLEOTIDE SEQUENCE [LARGE SCALE GENOMIC DNA]</scope>
    <source>
        <strain evidence="11">BUZ 3T</strain>
    </source>
</reference>
<evidence type="ECO:0000259" key="9">
    <source>
        <dbReference type="Pfam" id="PF12161"/>
    </source>
</evidence>
<evidence type="ECO:0000256" key="1">
    <source>
        <dbReference type="ARBA" id="ARBA00006594"/>
    </source>
</evidence>
<evidence type="ECO:0000256" key="6">
    <source>
        <dbReference type="ARBA" id="ARBA00022747"/>
    </source>
</evidence>
<dbReference type="PANTHER" id="PTHR42933:SF3">
    <property type="entry name" value="TYPE I RESTRICTION ENZYME MJAVIII METHYLASE SUBUNIT"/>
    <property type="match status" value="1"/>
</dbReference>
<dbReference type="RefSeq" id="WP_009284143.1">
    <property type="nucleotide sequence ID" value="NZ_CAIT01000009.1"/>
</dbReference>
<keyword evidence="4 10" id="KW-0808">Transferase</keyword>
<keyword evidence="6" id="KW-0680">Restriction system</keyword>
<dbReference type="InterPro" id="IPR051537">
    <property type="entry name" value="DNA_Adenine_Mtase"/>
</dbReference>
<protein>
    <recommendedName>
        <fullName evidence="2">site-specific DNA-methyltransferase (adenine-specific)</fullName>
        <ecNumber evidence="2">2.1.1.72</ecNumber>
    </recommendedName>
</protein>
<comment type="catalytic activity">
    <reaction evidence="7">
        <text>a 2'-deoxyadenosine in DNA + S-adenosyl-L-methionine = an N(6)-methyl-2'-deoxyadenosine in DNA + S-adenosyl-L-homocysteine + H(+)</text>
        <dbReference type="Rhea" id="RHEA:15197"/>
        <dbReference type="Rhea" id="RHEA-COMP:12418"/>
        <dbReference type="Rhea" id="RHEA-COMP:12419"/>
        <dbReference type="ChEBI" id="CHEBI:15378"/>
        <dbReference type="ChEBI" id="CHEBI:57856"/>
        <dbReference type="ChEBI" id="CHEBI:59789"/>
        <dbReference type="ChEBI" id="CHEBI:90615"/>
        <dbReference type="ChEBI" id="CHEBI:90616"/>
        <dbReference type="EC" id="2.1.1.72"/>
    </reaction>
</comment>
<organism evidence="10 11">
    <name type="scientific">Fibrisoma limi BUZ 3</name>
    <dbReference type="NCBI Taxonomy" id="1185876"/>
    <lineage>
        <taxon>Bacteria</taxon>
        <taxon>Pseudomonadati</taxon>
        <taxon>Bacteroidota</taxon>
        <taxon>Cytophagia</taxon>
        <taxon>Cytophagales</taxon>
        <taxon>Spirosomataceae</taxon>
        <taxon>Fibrisoma</taxon>
    </lineage>
</organism>
<evidence type="ECO:0000256" key="2">
    <source>
        <dbReference type="ARBA" id="ARBA00011900"/>
    </source>
</evidence>
<feature type="domain" description="DNA methylase adenine-specific" evidence="8">
    <location>
        <begin position="156"/>
        <end position="438"/>
    </location>
</feature>
<dbReference type="STRING" id="1185876.BN8_04842"/>
<keyword evidence="11" id="KW-1185">Reference proteome</keyword>
<proteinExistence type="inferred from homology"/>
<comment type="caution">
    <text evidence="10">The sequence shown here is derived from an EMBL/GenBank/DDBJ whole genome shotgun (WGS) entry which is preliminary data.</text>
</comment>
<dbReference type="GO" id="GO:0003677">
    <property type="term" value="F:DNA binding"/>
    <property type="evidence" value="ECO:0007669"/>
    <property type="project" value="InterPro"/>
</dbReference>
<comment type="similarity">
    <text evidence="1">Belongs to the N(4)/N(6)-methyltransferase family.</text>
</comment>
<dbReference type="Proteomes" id="UP000009309">
    <property type="component" value="Unassembled WGS sequence"/>
</dbReference>
<dbReference type="GO" id="GO:0009307">
    <property type="term" value="P:DNA restriction-modification system"/>
    <property type="evidence" value="ECO:0007669"/>
    <property type="project" value="UniProtKB-KW"/>
</dbReference>
<dbReference type="InterPro" id="IPR022749">
    <property type="entry name" value="D12N6_MeTrfase_N"/>
</dbReference>
<evidence type="ECO:0000256" key="4">
    <source>
        <dbReference type="ARBA" id="ARBA00022679"/>
    </source>
</evidence>
<dbReference type="AlphaFoldDB" id="I2GNU7"/>
<dbReference type="PANTHER" id="PTHR42933">
    <property type="entry name" value="SLR6095 PROTEIN"/>
    <property type="match status" value="1"/>
</dbReference>
<evidence type="ECO:0000313" key="10">
    <source>
        <dbReference type="EMBL" id="CCH55575.1"/>
    </source>
</evidence>
<keyword evidence="3 10" id="KW-0489">Methyltransferase</keyword>
<dbReference type="Pfam" id="PF12161">
    <property type="entry name" value="HsdM_N"/>
    <property type="match status" value="1"/>
</dbReference>
<dbReference type="OrthoDB" id="9814572at2"/>
<evidence type="ECO:0000256" key="5">
    <source>
        <dbReference type="ARBA" id="ARBA00022691"/>
    </source>
</evidence>
<dbReference type="eggNOG" id="COG0286">
    <property type="taxonomic scope" value="Bacteria"/>
</dbReference>
<dbReference type="GO" id="GO:0009007">
    <property type="term" value="F:site-specific DNA-methyltransferase (adenine-specific) activity"/>
    <property type="evidence" value="ECO:0007669"/>
    <property type="project" value="UniProtKB-EC"/>
</dbReference>
<evidence type="ECO:0000313" key="11">
    <source>
        <dbReference type="Proteomes" id="UP000009309"/>
    </source>
</evidence>
<dbReference type="SUPFAM" id="SSF53335">
    <property type="entry name" value="S-adenosyl-L-methionine-dependent methyltransferases"/>
    <property type="match status" value="1"/>
</dbReference>
<dbReference type="PROSITE" id="PS00092">
    <property type="entry name" value="N6_MTASE"/>
    <property type="match status" value="1"/>
</dbReference>
<feature type="domain" description="N6 adenine-specific DNA methyltransferase N-terminal" evidence="9">
    <location>
        <begin position="9"/>
        <end position="141"/>
    </location>
</feature>
<dbReference type="PRINTS" id="PR00507">
    <property type="entry name" value="N12N6MTFRASE"/>
</dbReference>
<keyword evidence="5" id="KW-0949">S-adenosyl-L-methionine</keyword>
<evidence type="ECO:0000256" key="3">
    <source>
        <dbReference type="ARBA" id="ARBA00022603"/>
    </source>
</evidence>
<dbReference type="InterPro" id="IPR002052">
    <property type="entry name" value="DNA_methylase_N6_adenine_CS"/>
</dbReference>
<name>I2GNU7_9BACT</name>
<dbReference type="EC" id="2.1.1.72" evidence="2"/>
<dbReference type="Gene3D" id="3.40.50.150">
    <property type="entry name" value="Vaccinia Virus protein VP39"/>
    <property type="match status" value="1"/>
</dbReference>
<dbReference type="EMBL" id="CAIT01000009">
    <property type="protein sequence ID" value="CCH55575.1"/>
    <property type="molecule type" value="Genomic_DNA"/>
</dbReference>